<dbReference type="Pfam" id="PF00085">
    <property type="entry name" value="Thioredoxin"/>
    <property type="match status" value="1"/>
</dbReference>
<sequence>MEEWSKEQWESALQSGEKAAFYLYTPMCGTCAVASKMMSIVEQLLPHLKLGKANINFLEQIAIEHQIESVPCLLVCDGGKVTEKIYAFQSVPFLYELLKKSID</sequence>
<dbReference type="RefSeq" id="WP_089986190.1">
    <property type="nucleotide sequence ID" value="NZ_BJOM01000006.1"/>
</dbReference>
<gene>
    <name evidence="2" type="ORF">SAMN02787113_02486</name>
</gene>
<dbReference type="Gene3D" id="3.40.30.10">
    <property type="entry name" value="Glutaredoxin"/>
    <property type="match status" value="1"/>
</dbReference>
<dbReference type="Proteomes" id="UP000199410">
    <property type="component" value="Unassembled WGS sequence"/>
</dbReference>
<dbReference type="InterPro" id="IPR013766">
    <property type="entry name" value="Thioredoxin_domain"/>
</dbReference>
<evidence type="ECO:0000259" key="1">
    <source>
        <dbReference type="Pfam" id="PF00085"/>
    </source>
</evidence>
<proteinExistence type="predicted"/>
<reference evidence="2 3" key="1">
    <citation type="submission" date="2016-10" db="EMBL/GenBank/DDBJ databases">
        <authorList>
            <person name="Varghese N."/>
            <person name="Submissions S."/>
        </authorList>
    </citation>
    <scope>NUCLEOTIDE SEQUENCE [LARGE SCALE GENOMIC DNA]</scope>
    <source>
        <strain evidence="2 3">TC-13</strain>
    </source>
</reference>
<name>A0A1H9JF49_9BACI</name>
<dbReference type="AlphaFoldDB" id="A0A1H9JF49"/>
<organism evidence="2 3">
    <name type="scientific">Lysinibacillus fusiformis</name>
    <dbReference type="NCBI Taxonomy" id="28031"/>
    <lineage>
        <taxon>Bacteria</taxon>
        <taxon>Bacillati</taxon>
        <taxon>Bacillota</taxon>
        <taxon>Bacilli</taxon>
        <taxon>Bacillales</taxon>
        <taxon>Bacillaceae</taxon>
        <taxon>Lysinibacillus</taxon>
    </lineage>
</organism>
<comment type="caution">
    <text evidence="2">The sequence shown here is derived from an EMBL/GenBank/DDBJ whole genome shotgun (WGS) entry which is preliminary data.</text>
</comment>
<dbReference type="InterPro" id="IPR036249">
    <property type="entry name" value="Thioredoxin-like_sf"/>
</dbReference>
<dbReference type="EMBL" id="FOEL01000008">
    <property type="protein sequence ID" value="SEQ85377.1"/>
    <property type="molecule type" value="Genomic_DNA"/>
</dbReference>
<dbReference type="SUPFAM" id="SSF52833">
    <property type="entry name" value="Thioredoxin-like"/>
    <property type="match status" value="1"/>
</dbReference>
<accession>A0A1H9JF49</accession>
<feature type="domain" description="Thioredoxin" evidence="1">
    <location>
        <begin position="4"/>
        <end position="86"/>
    </location>
</feature>
<evidence type="ECO:0000313" key="2">
    <source>
        <dbReference type="EMBL" id="SEQ85377.1"/>
    </source>
</evidence>
<protein>
    <submittedName>
        <fullName evidence="2">Thioredoxin</fullName>
    </submittedName>
</protein>
<dbReference type="CDD" id="cd02947">
    <property type="entry name" value="TRX_family"/>
    <property type="match status" value="1"/>
</dbReference>
<evidence type="ECO:0000313" key="3">
    <source>
        <dbReference type="Proteomes" id="UP000199410"/>
    </source>
</evidence>